<dbReference type="Pfam" id="PF22628">
    <property type="entry name" value="zf-CCCH_10"/>
    <property type="match status" value="2"/>
</dbReference>
<feature type="compositionally biased region" description="Basic and acidic residues" evidence="6">
    <location>
        <begin position="239"/>
        <end position="249"/>
    </location>
</feature>
<evidence type="ECO:0000313" key="8">
    <source>
        <dbReference type="EMBL" id="GAQ89833.1"/>
    </source>
</evidence>
<organism evidence="8 9">
    <name type="scientific">Klebsormidium nitens</name>
    <name type="common">Green alga</name>
    <name type="synonym">Ulothrix nitens</name>
    <dbReference type="NCBI Taxonomy" id="105231"/>
    <lineage>
        <taxon>Eukaryota</taxon>
        <taxon>Viridiplantae</taxon>
        <taxon>Streptophyta</taxon>
        <taxon>Klebsormidiophyceae</taxon>
        <taxon>Klebsormidiales</taxon>
        <taxon>Klebsormidiaceae</taxon>
        <taxon>Klebsormidium</taxon>
    </lineage>
</organism>
<evidence type="ECO:0000256" key="4">
    <source>
        <dbReference type="ARBA" id="ARBA00022833"/>
    </source>
</evidence>
<dbReference type="OMA" id="RERCTRG"/>
<evidence type="ECO:0000256" key="1">
    <source>
        <dbReference type="ARBA" id="ARBA00022723"/>
    </source>
</evidence>
<dbReference type="Proteomes" id="UP000054558">
    <property type="component" value="Unassembled WGS sequence"/>
</dbReference>
<dbReference type="PROSITE" id="PS50103">
    <property type="entry name" value="ZF_C3H1"/>
    <property type="match status" value="5"/>
</dbReference>
<evidence type="ECO:0000313" key="9">
    <source>
        <dbReference type="Proteomes" id="UP000054558"/>
    </source>
</evidence>
<feature type="zinc finger region" description="C3H1-type" evidence="5">
    <location>
        <begin position="43"/>
        <end position="71"/>
    </location>
</feature>
<feature type="compositionally biased region" description="Pro residues" evidence="6">
    <location>
        <begin position="251"/>
        <end position="261"/>
    </location>
</feature>
<dbReference type="InterPro" id="IPR054429">
    <property type="entry name" value="Znf-CCCH_Muscleblind-like"/>
</dbReference>
<dbReference type="SMART" id="SM00356">
    <property type="entry name" value="ZnF_C3H1"/>
    <property type="match status" value="6"/>
</dbReference>
<gene>
    <name evidence="8" type="ORF">KFL_005670070</name>
</gene>
<dbReference type="GO" id="GO:0008270">
    <property type="term" value="F:zinc ion binding"/>
    <property type="evidence" value="ECO:0007669"/>
    <property type="project" value="UniProtKB-KW"/>
</dbReference>
<feature type="domain" description="C3H1-type" evidence="7">
    <location>
        <begin position="114"/>
        <end position="142"/>
    </location>
</feature>
<name>A0A1Y1IGS0_KLENI</name>
<keyword evidence="1 5" id="KW-0479">Metal-binding</keyword>
<reference evidence="8 9" key="1">
    <citation type="journal article" date="2014" name="Nat. Commun.">
        <title>Klebsormidium flaccidum genome reveals primary factors for plant terrestrial adaptation.</title>
        <authorList>
            <person name="Hori K."/>
            <person name="Maruyama F."/>
            <person name="Fujisawa T."/>
            <person name="Togashi T."/>
            <person name="Yamamoto N."/>
            <person name="Seo M."/>
            <person name="Sato S."/>
            <person name="Yamada T."/>
            <person name="Mori H."/>
            <person name="Tajima N."/>
            <person name="Moriyama T."/>
            <person name="Ikeuchi M."/>
            <person name="Watanabe M."/>
            <person name="Wada H."/>
            <person name="Kobayashi K."/>
            <person name="Saito M."/>
            <person name="Masuda T."/>
            <person name="Sasaki-Sekimoto Y."/>
            <person name="Mashiguchi K."/>
            <person name="Awai K."/>
            <person name="Shimojima M."/>
            <person name="Masuda S."/>
            <person name="Iwai M."/>
            <person name="Nobusawa T."/>
            <person name="Narise T."/>
            <person name="Kondo S."/>
            <person name="Saito H."/>
            <person name="Sato R."/>
            <person name="Murakawa M."/>
            <person name="Ihara Y."/>
            <person name="Oshima-Yamada Y."/>
            <person name="Ohtaka K."/>
            <person name="Satoh M."/>
            <person name="Sonobe K."/>
            <person name="Ishii M."/>
            <person name="Ohtani R."/>
            <person name="Kanamori-Sato M."/>
            <person name="Honoki R."/>
            <person name="Miyazaki D."/>
            <person name="Mochizuki H."/>
            <person name="Umetsu J."/>
            <person name="Higashi K."/>
            <person name="Shibata D."/>
            <person name="Kamiya Y."/>
            <person name="Sato N."/>
            <person name="Nakamura Y."/>
            <person name="Tabata S."/>
            <person name="Ida S."/>
            <person name="Kurokawa K."/>
            <person name="Ohta H."/>
        </authorList>
    </citation>
    <scope>NUCLEOTIDE SEQUENCE [LARGE SCALE GENOMIC DNA]</scope>
    <source>
        <strain evidence="8 9">NIES-2285</strain>
    </source>
</reference>
<evidence type="ECO:0000256" key="3">
    <source>
        <dbReference type="ARBA" id="ARBA00022771"/>
    </source>
</evidence>
<dbReference type="GO" id="GO:0043484">
    <property type="term" value="P:regulation of RNA splicing"/>
    <property type="evidence" value="ECO:0000318"/>
    <property type="project" value="GO_Central"/>
</dbReference>
<feature type="zinc finger region" description="C3H1-type" evidence="5">
    <location>
        <begin position="152"/>
        <end position="173"/>
    </location>
</feature>
<feature type="zinc finger region" description="C3H1-type" evidence="5">
    <location>
        <begin position="415"/>
        <end position="441"/>
    </location>
</feature>
<feature type="zinc finger region" description="C3H1-type" evidence="5">
    <location>
        <begin position="114"/>
        <end position="142"/>
    </location>
</feature>
<feature type="domain" description="C3H1-type" evidence="7">
    <location>
        <begin position="43"/>
        <end position="71"/>
    </location>
</feature>
<dbReference type="AlphaFoldDB" id="A0A1Y1IGS0"/>
<keyword evidence="4 5" id="KW-0862">Zinc</keyword>
<evidence type="ECO:0000256" key="2">
    <source>
        <dbReference type="ARBA" id="ARBA00022737"/>
    </source>
</evidence>
<feature type="region of interest" description="Disordered" evidence="6">
    <location>
        <begin position="218"/>
        <end position="372"/>
    </location>
</feature>
<evidence type="ECO:0000256" key="5">
    <source>
        <dbReference type="PROSITE-ProRule" id="PRU00723"/>
    </source>
</evidence>
<proteinExistence type="predicted"/>
<accession>A0A1Y1IGS0</accession>
<dbReference type="InterPro" id="IPR000571">
    <property type="entry name" value="Znf_CCCH"/>
</dbReference>
<feature type="domain" description="C3H1-type" evidence="7">
    <location>
        <begin position="152"/>
        <end position="173"/>
    </location>
</feature>
<dbReference type="OrthoDB" id="411372at2759"/>
<sequence>MASERPRPNRIMAPLCRNHMRGRCIIKPCKYAHVPKDLVPPDQMEVEVCVDSLRNRCPRGPFDCRWYHPEQPLRTRLQTEAGFPVLDEIPPPGPVFVPPGPLGLPPPILPAKVRPMLEVCHNWQKGRCSFSDRECKRAHAEPTSPDGNFVMVCADFLKAGCTREACRFFHPLNHRKHFIREIPILTGPPPIMEPLPPPDPYAAYAKAVAMYGIYGAHIADGGKPPPRREEPSPYPLDLYAEREPRRREPPSMGPPSYPPAFPDARPRDRSPPGPPRGVYDSYPDRSRAGSYPERSRSETYPDRPRGGLVDAYAERSRDSYSSRGGEYAYPGGAGEAYRDEGRRGRSPEPDRRDERYRGAERERSYERRDERGRPVRARLAEDKLPVCRDFYHDKCDRRACRFVHPNSRIRVNRDDLTVDICQDYKQGRCRDPDCPNYHPVTVMM</sequence>
<evidence type="ECO:0000259" key="7">
    <source>
        <dbReference type="PROSITE" id="PS50103"/>
    </source>
</evidence>
<protein>
    <recommendedName>
        <fullName evidence="7">C3H1-type domain-containing protein</fullName>
    </recommendedName>
</protein>
<feature type="compositionally biased region" description="Basic and acidic residues" evidence="6">
    <location>
        <begin position="282"/>
        <end position="305"/>
    </location>
</feature>
<feature type="domain" description="C3H1-type" evidence="7">
    <location>
        <begin position="415"/>
        <end position="441"/>
    </location>
</feature>
<keyword evidence="9" id="KW-1185">Reference proteome</keyword>
<dbReference type="EMBL" id="DF237516">
    <property type="protein sequence ID" value="GAQ89833.1"/>
    <property type="molecule type" value="Genomic_DNA"/>
</dbReference>
<feature type="domain" description="C3H1-type" evidence="7">
    <location>
        <begin position="381"/>
        <end position="407"/>
    </location>
</feature>
<feature type="compositionally biased region" description="Basic and acidic residues" evidence="6">
    <location>
        <begin position="336"/>
        <end position="372"/>
    </location>
</feature>
<keyword evidence="3 5" id="KW-0863">Zinc-finger</keyword>
<dbReference type="PANTHER" id="PTHR12675:SF12">
    <property type="entry name" value="PROTEIN MUSCLEBLIND"/>
    <property type="match status" value="1"/>
</dbReference>
<keyword evidence="2" id="KW-0677">Repeat</keyword>
<evidence type="ECO:0000256" key="6">
    <source>
        <dbReference type="SAM" id="MobiDB-lite"/>
    </source>
</evidence>
<dbReference type="Gene3D" id="3.30.1370.210">
    <property type="match status" value="3"/>
</dbReference>
<feature type="zinc finger region" description="C3H1-type" evidence="5">
    <location>
        <begin position="381"/>
        <end position="407"/>
    </location>
</feature>
<dbReference type="GO" id="GO:0003723">
    <property type="term" value="F:RNA binding"/>
    <property type="evidence" value="ECO:0000318"/>
    <property type="project" value="GO_Central"/>
</dbReference>
<dbReference type="PANTHER" id="PTHR12675">
    <property type="entry name" value="MUSCLEBLIND-LIKE PROTEIN"/>
    <property type="match status" value="1"/>
</dbReference>